<evidence type="ECO:0000256" key="1">
    <source>
        <dbReference type="SAM" id="MobiDB-lite"/>
    </source>
</evidence>
<organism evidence="2">
    <name type="scientific">Daucus carota subsp. sativus</name>
    <name type="common">Carrot</name>
    <dbReference type="NCBI Taxonomy" id="79200"/>
    <lineage>
        <taxon>Eukaryota</taxon>
        <taxon>Viridiplantae</taxon>
        <taxon>Streptophyta</taxon>
        <taxon>Embryophyta</taxon>
        <taxon>Tracheophyta</taxon>
        <taxon>Spermatophyta</taxon>
        <taxon>Magnoliopsida</taxon>
        <taxon>eudicotyledons</taxon>
        <taxon>Gunneridae</taxon>
        <taxon>Pentapetalae</taxon>
        <taxon>asterids</taxon>
        <taxon>campanulids</taxon>
        <taxon>Apiales</taxon>
        <taxon>Apiaceae</taxon>
        <taxon>Apioideae</taxon>
        <taxon>Scandiceae</taxon>
        <taxon>Daucinae</taxon>
        <taxon>Daucus</taxon>
        <taxon>Daucus sect. Daucus</taxon>
    </lineage>
</organism>
<sequence>MESENGSGINKHQTKDDGDQNTQDRSFNHSNSSASSFSASSSISNPLETDNLNDSDPQTKSEHYDLKSTPGDWSMMSLSPRSTYSQTDFSAYNSSPSLPPQPQGAGKPPEYPGFDPNRIPSSVFATSKPASGVEWSVASNDSLFSIQMGNMSFTRDHLNWMKSGELKSPDSEFTNNPSNLPPITENSSYNFHNLEVVNEHELDDGRNSTSSTQANETNKETHTSAERTRISDRASNASDGHGMHPALEPPTPARVSQQSDNSRISNSSFAFPVLGGETPAKNPTQNPEPQKKPEAPEVVAEKPAETGWFSCAGFTCSCCAWPFPLGFCK</sequence>
<dbReference type="Gramene" id="KZM88358">
    <property type="protein sequence ID" value="KZM88358"/>
    <property type="gene ID" value="DCAR_025433"/>
</dbReference>
<keyword evidence="4" id="KW-1185">Reference proteome</keyword>
<name>A0A164U2M8_DAUCS</name>
<feature type="compositionally biased region" description="Basic and acidic residues" evidence="1">
    <location>
        <begin position="217"/>
        <end position="232"/>
    </location>
</feature>
<dbReference type="OMA" id="DEWNGAN"/>
<feature type="region of interest" description="Disordered" evidence="1">
    <location>
        <begin position="166"/>
        <end position="187"/>
    </location>
</feature>
<evidence type="ECO:0000313" key="4">
    <source>
        <dbReference type="Proteomes" id="UP000077755"/>
    </source>
</evidence>
<protein>
    <submittedName>
        <fullName evidence="2">Uncharacterized protein</fullName>
    </submittedName>
</protein>
<feature type="compositionally biased region" description="Polar residues" evidence="1">
    <location>
        <begin position="46"/>
        <end position="56"/>
    </location>
</feature>
<evidence type="ECO:0000313" key="3">
    <source>
        <dbReference type="EMBL" id="WOH09781.1"/>
    </source>
</evidence>
<feature type="compositionally biased region" description="Basic and acidic residues" evidence="1">
    <location>
        <begin position="289"/>
        <end position="301"/>
    </location>
</feature>
<dbReference type="PANTHER" id="PTHR33673:SF36">
    <property type="entry name" value="MYB-LIKE PROTEIN Q"/>
    <property type="match status" value="1"/>
</dbReference>
<feature type="compositionally biased region" description="Polar residues" evidence="1">
    <location>
        <begin position="76"/>
        <end position="96"/>
    </location>
</feature>
<dbReference type="EMBL" id="LNRQ01000007">
    <property type="protein sequence ID" value="KZM88358.1"/>
    <property type="molecule type" value="Genomic_DNA"/>
</dbReference>
<dbReference type="AlphaFoldDB" id="A0A164U2M8"/>
<feature type="compositionally biased region" description="Polar residues" evidence="1">
    <location>
        <begin position="254"/>
        <end position="269"/>
    </location>
</feature>
<feature type="compositionally biased region" description="Polar residues" evidence="1">
    <location>
        <begin position="207"/>
        <end position="216"/>
    </location>
</feature>
<feature type="region of interest" description="Disordered" evidence="1">
    <location>
        <begin position="1"/>
        <end position="125"/>
    </location>
</feature>
<dbReference type="Proteomes" id="UP000077755">
    <property type="component" value="Chromosome 7"/>
</dbReference>
<dbReference type="PANTHER" id="PTHR33673">
    <property type="entry name" value="SUPPRESSOR SRP40-LIKE PROTEIN"/>
    <property type="match status" value="1"/>
</dbReference>
<dbReference type="KEGG" id="dcr:108195398"/>
<feature type="compositionally biased region" description="Polar residues" evidence="1">
    <location>
        <begin position="1"/>
        <end position="11"/>
    </location>
</feature>
<dbReference type="STRING" id="79200.A0A164U2M8"/>
<feature type="region of interest" description="Disordered" evidence="1">
    <location>
        <begin position="201"/>
        <end position="301"/>
    </location>
</feature>
<dbReference type="EMBL" id="CP093349">
    <property type="protein sequence ID" value="WOH09781.1"/>
    <property type="molecule type" value="Genomic_DNA"/>
</dbReference>
<reference evidence="3" key="2">
    <citation type="submission" date="2022-03" db="EMBL/GenBank/DDBJ databases">
        <title>Draft title - Genomic analysis of global carrot germplasm unveils the trajectory of domestication and the origin of high carotenoid orange carrot.</title>
        <authorList>
            <person name="Iorizzo M."/>
            <person name="Ellison S."/>
            <person name="Senalik D."/>
            <person name="Macko-Podgorni A."/>
            <person name="Grzebelus D."/>
            <person name="Bostan H."/>
            <person name="Rolling W."/>
            <person name="Curaba J."/>
            <person name="Simon P."/>
        </authorList>
    </citation>
    <scope>NUCLEOTIDE SEQUENCE</scope>
    <source>
        <tissue evidence="3">Leaf</tissue>
    </source>
</reference>
<accession>A0A164U2M8</accession>
<evidence type="ECO:0000313" key="2">
    <source>
        <dbReference type="EMBL" id="KZM88358.1"/>
    </source>
</evidence>
<dbReference type="OrthoDB" id="676141at2759"/>
<reference evidence="2" key="1">
    <citation type="journal article" date="2016" name="Nat. Genet.">
        <title>A high-quality carrot genome assembly provides new insights into carotenoid accumulation and asterid genome evolution.</title>
        <authorList>
            <person name="Iorizzo M."/>
            <person name="Ellison S."/>
            <person name="Senalik D."/>
            <person name="Zeng P."/>
            <person name="Satapoomin P."/>
            <person name="Huang J."/>
            <person name="Bowman M."/>
            <person name="Iovene M."/>
            <person name="Sanseverino W."/>
            <person name="Cavagnaro P."/>
            <person name="Yildiz M."/>
            <person name="Macko-Podgorni A."/>
            <person name="Moranska E."/>
            <person name="Grzebelus E."/>
            <person name="Grzebelus D."/>
            <person name="Ashrafi H."/>
            <person name="Zheng Z."/>
            <person name="Cheng S."/>
            <person name="Spooner D."/>
            <person name="Van Deynze A."/>
            <person name="Simon P."/>
        </authorList>
    </citation>
    <scope>NUCLEOTIDE SEQUENCE [LARGE SCALE GENOMIC DNA]</scope>
    <source>
        <tissue evidence="2">Leaf</tissue>
    </source>
</reference>
<feature type="compositionally biased region" description="Basic and acidic residues" evidence="1">
    <location>
        <begin position="57"/>
        <end position="66"/>
    </location>
</feature>
<feature type="compositionally biased region" description="Low complexity" evidence="1">
    <location>
        <begin position="28"/>
        <end position="45"/>
    </location>
</feature>
<gene>
    <name evidence="2" type="ORF">DCAR_025433</name>
    <name evidence="3" type="ORF">DCAR_0729240</name>
</gene>
<proteinExistence type="predicted"/>